<dbReference type="HOGENOM" id="CLU_169574_0_0_9"/>
<dbReference type="KEGG" id="bse:Bsel_0250"/>
<gene>
    <name evidence="1" type="ordered locus">Bsel_0250</name>
</gene>
<accession>D6XWF2</accession>
<dbReference type="EMBL" id="CP001791">
    <property type="protein sequence ID" value="ADH97794.1"/>
    <property type="molecule type" value="Genomic_DNA"/>
</dbReference>
<dbReference type="Proteomes" id="UP000000271">
    <property type="component" value="Chromosome"/>
</dbReference>
<reference evidence="1" key="1">
    <citation type="submission" date="2009-10" db="EMBL/GenBank/DDBJ databases">
        <title>Complete sequence of Bacillus selenitireducens MLS10.</title>
        <authorList>
            <consortium name="US DOE Joint Genome Institute"/>
            <person name="Lucas S."/>
            <person name="Copeland A."/>
            <person name="Lapidus A."/>
            <person name="Glavina del Rio T."/>
            <person name="Dalin E."/>
            <person name="Tice H."/>
            <person name="Bruce D."/>
            <person name="Goodwin L."/>
            <person name="Pitluck S."/>
            <person name="Sims D."/>
            <person name="Brettin T."/>
            <person name="Detter J.C."/>
            <person name="Han C."/>
            <person name="Larimer F."/>
            <person name="Land M."/>
            <person name="Hauser L."/>
            <person name="Kyrpides N."/>
            <person name="Ovchinnikova G."/>
            <person name="Stolz J."/>
        </authorList>
    </citation>
    <scope>NUCLEOTIDE SEQUENCE [LARGE SCALE GENOMIC DNA]</scope>
    <source>
        <strain evidence="1">MLS10</strain>
    </source>
</reference>
<dbReference type="OrthoDB" id="2629040at2"/>
<proteinExistence type="predicted"/>
<keyword evidence="2" id="KW-1185">Reference proteome</keyword>
<name>D6XWF2_BACIE</name>
<evidence type="ECO:0000313" key="2">
    <source>
        <dbReference type="Proteomes" id="UP000000271"/>
    </source>
</evidence>
<dbReference type="AlphaFoldDB" id="D6XWF2"/>
<sequence>MAFSNRVIDGDYLDAKVVRRSGKLILQDARNDDLVLDITTVAQYKRFATRQEYKGYNLNGKSLIGGMILGPVGALFGLEREAVHIHQVALQFQDGKKSLLELNDDTYSELLDELKKMNL</sequence>
<dbReference type="STRING" id="439292.Bsel_0250"/>
<organism evidence="1 2">
    <name type="scientific">Bacillus selenitireducens (strain ATCC 700615 / DSM 15326 / MLS10)</name>
    <dbReference type="NCBI Taxonomy" id="439292"/>
    <lineage>
        <taxon>Bacteria</taxon>
        <taxon>Bacillati</taxon>
        <taxon>Bacillota</taxon>
        <taxon>Bacilli</taxon>
        <taxon>Bacillales</taxon>
        <taxon>Bacillaceae</taxon>
        <taxon>Salisediminibacterium</taxon>
    </lineage>
</organism>
<dbReference type="eggNOG" id="ENOG5032S0X">
    <property type="taxonomic scope" value="Bacteria"/>
</dbReference>
<protein>
    <submittedName>
        <fullName evidence="1">Uncharacterized protein</fullName>
    </submittedName>
</protein>
<dbReference type="RefSeq" id="WP_013171223.1">
    <property type="nucleotide sequence ID" value="NC_014219.1"/>
</dbReference>
<evidence type="ECO:0000313" key="1">
    <source>
        <dbReference type="EMBL" id="ADH97794.1"/>
    </source>
</evidence>